<feature type="compositionally biased region" description="Basic and acidic residues" evidence="1">
    <location>
        <begin position="31"/>
        <end position="43"/>
    </location>
</feature>
<gene>
    <name evidence="2" type="ORF">EYF80_014782</name>
</gene>
<dbReference type="EMBL" id="SRLO01000108">
    <property type="protein sequence ID" value="TNN75036.1"/>
    <property type="molecule type" value="Genomic_DNA"/>
</dbReference>
<organism evidence="2 3">
    <name type="scientific">Liparis tanakae</name>
    <name type="common">Tanaka's snailfish</name>
    <dbReference type="NCBI Taxonomy" id="230148"/>
    <lineage>
        <taxon>Eukaryota</taxon>
        <taxon>Metazoa</taxon>
        <taxon>Chordata</taxon>
        <taxon>Craniata</taxon>
        <taxon>Vertebrata</taxon>
        <taxon>Euteleostomi</taxon>
        <taxon>Actinopterygii</taxon>
        <taxon>Neopterygii</taxon>
        <taxon>Teleostei</taxon>
        <taxon>Neoteleostei</taxon>
        <taxon>Acanthomorphata</taxon>
        <taxon>Eupercaria</taxon>
        <taxon>Perciformes</taxon>
        <taxon>Cottioidei</taxon>
        <taxon>Cottales</taxon>
        <taxon>Liparidae</taxon>
        <taxon>Liparis</taxon>
    </lineage>
</organism>
<keyword evidence="3" id="KW-1185">Reference proteome</keyword>
<evidence type="ECO:0000313" key="3">
    <source>
        <dbReference type="Proteomes" id="UP000314294"/>
    </source>
</evidence>
<accession>A0A4Z2IAI1</accession>
<name>A0A4Z2IAI1_9TELE</name>
<feature type="region of interest" description="Disordered" evidence="1">
    <location>
        <begin position="27"/>
        <end position="48"/>
    </location>
</feature>
<protein>
    <submittedName>
        <fullName evidence="2">Uncharacterized protein</fullName>
    </submittedName>
</protein>
<proteinExistence type="predicted"/>
<evidence type="ECO:0000256" key="1">
    <source>
        <dbReference type="SAM" id="MobiDB-lite"/>
    </source>
</evidence>
<reference evidence="2 3" key="1">
    <citation type="submission" date="2019-03" db="EMBL/GenBank/DDBJ databases">
        <title>First draft genome of Liparis tanakae, snailfish: a comprehensive survey of snailfish specific genes.</title>
        <authorList>
            <person name="Kim W."/>
            <person name="Song I."/>
            <person name="Jeong J.-H."/>
            <person name="Kim D."/>
            <person name="Kim S."/>
            <person name="Ryu S."/>
            <person name="Song J.Y."/>
            <person name="Lee S.K."/>
        </authorList>
    </citation>
    <scope>NUCLEOTIDE SEQUENCE [LARGE SCALE GENOMIC DNA]</scope>
    <source>
        <tissue evidence="2">Muscle</tissue>
    </source>
</reference>
<sequence length="249" mass="26741">MLTQYRHASSLAGEVQQRQQLVLASDAQLGDDDKVSRPGEKDPAQLPGCPDESFLIWGRGLVNRSLWRDGGNRHSARRNCLLIGHRCPLSVSSRLGADMNSPPQENGFQLKSMGCTQTGEQEMSPCTSEADSPEGSLLRCDPATKLGSLEDVLVLQQEALSSPVQLASEDVQAVVGLLAKNHTCKVSDKKNAASPSKAASVSSEGRVVSSSCVAPSACRNLRGTIEGFTHSHFIRASLEGRFEREILGE</sequence>
<evidence type="ECO:0000313" key="2">
    <source>
        <dbReference type="EMBL" id="TNN75036.1"/>
    </source>
</evidence>
<dbReference type="Proteomes" id="UP000314294">
    <property type="component" value="Unassembled WGS sequence"/>
</dbReference>
<comment type="caution">
    <text evidence="2">The sequence shown here is derived from an EMBL/GenBank/DDBJ whole genome shotgun (WGS) entry which is preliminary data.</text>
</comment>
<dbReference type="AlphaFoldDB" id="A0A4Z2IAI1"/>